<keyword evidence="1" id="KW-0853">WD repeat</keyword>
<accession>A0ABQ9YCF4</accession>
<keyword evidence="5" id="KW-0012">Acyltransferase</keyword>
<dbReference type="PROSITE" id="PS50294">
    <property type="entry name" value="WD_REPEATS_REGION"/>
    <property type="match status" value="1"/>
</dbReference>
<evidence type="ECO:0000313" key="6">
    <source>
        <dbReference type="Proteomes" id="UP001281761"/>
    </source>
</evidence>
<dbReference type="PROSITE" id="PS50082">
    <property type="entry name" value="WD_REPEATS_2"/>
    <property type="match status" value="1"/>
</dbReference>
<dbReference type="EC" id="2.3.2.27" evidence="2"/>
<dbReference type="EMBL" id="JARBJD010000016">
    <property type="protein sequence ID" value="KAK2961436.1"/>
    <property type="molecule type" value="Genomic_DNA"/>
</dbReference>
<evidence type="ECO:0000256" key="2">
    <source>
        <dbReference type="RuleBase" id="RU367101"/>
    </source>
</evidence>
<feature type="repeat" description="WD" evidence="1">
    <location>
        <begin position="212"/>
        <end position="243"/>
    </location>
</feature>
<dbReference type="Pfam" id="PF00400">
    <property type="entry name" value="WD40"/>
    <property type="match status" value="2"/>
</dbReference>
<comment type="subcellular location">
    <subcellularLocation>
        <location evidence="2">Nucleus</location>
    </subcellularLocation>
</comment>
<dbReference type="Pfam" id="PF08606">
    <property type="entry name" value="Prp19"/>
    <property type="match status" value="1"/>
</dbReference>
<name>A0ABQ9YCF4_9EUKA</name>
<feature type="region of interest" description="Disordered" evidence="3">
    <location>
        <begin position="1"/>
        <end position="20"/>
    </location>
</feature>
<dbReference type="PANTHER" id="PTHR43995">
    <property type="entry name" value="PRE-MRNA-PROCESSING FACTOR 19"/>
    <property type="match status" value="1"/>
</dbReference>
<feature type="domain" description="Prp19 coiled-coil region" evidence="4">
    <location>
        <begin position="27"/>
        <end position="89"/>
    </location>
</feature>
<reference evidence="5 6" key="1">
    <citation type="journal article" date="2022" name="bioRxiv">
        <title>Genomics of Preaxostyla Flagellates Illuminates Evolutionary Transitions and the Path Towards Mitochondrial Loss.</title>
        <authorList>
            <person name="Novak L.V.F."/>
            <person name="Treitli S.C."/>
            <person name="Pyrih J."/>
            <person name="Halakuc P."/>
            <person name="Pipaliya S.V."/>
            <person name="Vacek V."/>
            <person name="Brzon O."/>
            <person name="Soukal P."/>
            <person name="Eme L."/>
            <person name="Dacks J.B."/>
            <person name="Karnkowska A."/>
            <person name="Elias M."/>
            <person name="Hampl V."/>
        </authorList>
    </citation>
    <scope>NUCLEOTIDE SEQUENCE [LARGE SCALE GENOMIC DNA]</scope>
    <source>
        <strain evidence="5">NAU3</strain>
        <tissue evidence="5">Gut</tissue>
    </source>
</reference>
<keyword evidence="2" id="KW-0234">DNA repair</keyword>
<dbReference type="SMART" id="SM00320">
    <property type="entry name" value="WD40"/>
    <property type="match status" value="6"/>
</dbReference>
<dbReference type="GO" id="GO:0061630">
    <property type="term" value="F:ubiquitin protein ligase activity"/>
    <property type="evidence" value="ECO:0007669"/>
    <property type="project" value="UniProtKB-EC"/>
</dbReference>
<comment type="subunit">
    <text evidence="2">Homotetramer.</text>
</comment>
<comment type="similarity">
    <text evidence="2">Belongs to the WD repeat PRP19 family.</text>
</comment>
<comment type="pathway">
    <text evidence="2">Protein modification; protein ubiquitination.</text>
</comment>
<keyword evidence="2" id="KW-0539">Nucleus</keyword>
<dbReference type="SUPFAM" id="SSF50978">
    <property type="entry name" value="WD40 repeat-like"/>
    <property type="match status" value="1"/>
</dbReference>
<dbReference type="InterPro" id="IPR013915">
    <property type="entry name" value="Prp19_cc"/>
</dbReference>
<evidence type="ECO:0000256" key="1">
    <source>
        <dbReference type="PROSITE-ProRule" id="PRU00221"/>
    </source>
</evidence>
<protein>
    <recommendedName>
        <fullName evidence="2">Pre-mRNA-processing factor 19</fullName>
        <ecNumber evidence="2">2.3.2.27</ecNumber>
    </recommendedName>
</protein>
<evidence type="ECO:0000259" key="4">
    <source>
        <dbReference type="Pfam" id="PF08606"/>
    </source>
</evidence>
<dbReference type="InterPro" id="IPR036322">
    <property type="entry name" value="WD40_repeat_dom_sf"/>
</dbReference>
<comment type="function">
    <text evidence="2">Ubiquitin-protein ligase which is mainly involved pre-mRNA splicing and DNA repair. Required for pre-mRNA splicing as component of the spliceosome.</text>
</comment>
<keyword evidence="2 5" id="KW-0808">Transferase</keyword>
<keyword evidence="2" id="KW-0507">mRNA processing</keyword>
<keyword evidence="2" id="KW-0833">Ubl conjugation pathway</keyword>
<sequence length="457" mass="50383">MEKDSPNEQTSSPHDQQLRPRDWDEFAIPTLLSSFNKEWEAALYQITYLKDKLDEIQRKYTTTLYENDASKRVIARLMREKAEIQTTLETTLSQLAAPSTSHTEPSLVLPGFEQGFVSKLDSVLDETILSALEVKQKELTTARKQRKVPKTWPKAEDIQQYEENVIFSPPSTSNSACTTLSFNQDQSILGAGDRSGKISIITRDSNTVACTLSFHTMPVTSIQFSQTGGHFFTSSLDQTISLWTPSASGYTSSIFPRAHKSGISSIDLHPTDNLVLSSSLDSHWCIFSVGESISLQTTRKCDAPITQIKAHPDGFLAATITVDGKFQVWDLRTNVEAFSEELNGSNGRLAFSENGHDILTAVDEGTKLWDLRKVGKANAEKFIEGPSFGRVRDAALDWSGKFAAVCGPSGVNILTAAKMQPFKSFNQQATSVQFANDLRSILVGTKSGTIVEYSASQ</sequence>
<keyword evidence="2" id="KW-0508">mRNA splicing</keyword>
<gene>
    <name evidence="5" type="ORF">BLNAU_3557</name>
</gene>
<comment type="caution">
    <text evidence="5">The sequence shown here is derived from an EMBL/GenBank/DDBJ whole genome shotgun (WGS) entry which is preliminary data.</text>
</comment>
<dbReference type="Proteomes" id="UP001281761">
    <property type="component" value="Unassembled WGS sequence"/>
</dbReference>
<keyword evidence="2" id="KW-0747">Spliceosome</keyword>
<evidence type="ECO:0000256" key="3">
    <source>
        <dbReference type="SAM" id="MobiDB-lite"/>
    </source>
</evidence>
<organism evidence="5 6">
    <name type="scientific">Blattamonas nauphoetae</name>
    <dbReference type="NCBI Taxonomy" id="2049346"/>
    <lineage>
        <taxon>Eukaryota</taxon>
        <taxon>Metamonada</taxon>
        <taxon>Preaxostyla</taxon>
        <taxon>Oxymonadida</taxon>
        <taxon>Blattamonas</taxon>
    </lineage>
</organism>
<evidence type="ECO:0000313" key="5">
    <source>
        <dbReference type="EMBL" id="KAK2961436.1"/>
    </source>
</evidence>
<dbReference type="InterPro" id="IPR038959">
    <property type="entry name" value="Prp19"/>
</dbReference>
<dbReference type="Gene3D" id="2.130.10.10">
    <property type="entry name" value="YVTN repeat-like/Quinoprotein amine dehydrogenase"/>
    <property type="match status" value="1"/>
</dbReference>
<comment type="catalytic activity">
    <reaction evidence="2">
        <text>S-ubiquitinyl-[E2 ubiquitin-conjugating enzyme]-L-cysteine + [acceptor protein]-L-lysine = [E2 ubiquitin-conjugating enzyme]-L-cysteine + N(6)-ubiquitinyl-[acceptor protein]-L-lysine.</text>
        <dbReference type="EC" id="2.3.2.27"/>
    </reaction>
</comment>
<dbReference type="InterPro" id="IPR015943">
    <property type="entry name" value="WD40/YVTN_repeat-like_dom_sf"/>
</dbReference>
<proteinExistence type="inferred from homology"/>
<dbReference type="InterPro" id="IPR001680">
    <property type="entry name" value="WD40_rpt"/>
</dbReference>
<keyword evidence="2" id="KW-0227">DNA damage</keyword>
<keyword evidence="6" id="KW-1185">Reference proteome</keyword>
<dbReference type="PANTHER" id="PTHR43995:SF1">
    <property type="entry name" value="PRE-MRNA-PROCESSING FACTOR 19"/>
    <property type="match status" value="1"/>
</dbReference>